<sequence length="117" mass="14192">MTNIEIKRIYEESSEDDGYRVLVDKLWPRGVSKTDAKLDKWWKEIAPSTELRKWFDHDPEKWDNFSKSYTQELKNYTNEIEDFLKNIDQRKRVTLLYGAKDEKHNHALVLKQFIEKQ</sequence>
<proteinExistence type="predicted"/>
<feature type="coiled-coil region" evidence="1">
    <location>
        <begin position="66"/>
        <end position="93"/>
    </location>
</feature>
<dbReference type="RefSeq" id="WP_014203751.1">
    <property type="nucleotide sequence ID" value="NC_016599.1"/>
</dbReference>
<evidence type="ECO:0008006" key="4">
    <source>
        <dbReference type="Google" id="ProtNLM"/>
    </source>
</evidence>
<keyword evidence="1" id="KW-0175">Coiled coil</keyword>
<dbReference type="InterPro" id="IPR052552">
    <property type="entry name" value="YeaO-like"/>
</dbReference>
<gene>
    <name evidence="2" type="ordered locus">Oweho_3455</name>
</gene>
<dbReference type="STRING" id="926562.Oweho_3455"/>
<dbReference type="AlphaFoldDB" id="G8R6E1"/>
<dbReference type="EMBL" id="CP003156">
    <property type="protein sequence ID" value="AEV34404.1"/>
    <property type="molecule type" value="Genomic_DNA"/>
</dbReference>
<dbReference type="Pfam" id="PF22752">
    <property type="entry name" value="DUF488-N3i"/>
    <property type="match status" value="1"/>
</dbReference>
<dbReference type="eggNOG" id="COG3189">
    <property type="taxonomic scope" value="Bacteria"/>
</dbReference>
<dbReference type="OrthoDB" id="9790745at2"/>
<dbReference type="PANTHER" id="PTHR36849">
    <property type="entry name" value="CYTOPLASMIC PROTEIN-RELATED"/>
    <property type="match status" value="1"/>
</dbReference>
<dbReference type="KEGG" id="oho:Oweho_3455"/>
<name>G8R6E1_OWEHD</name>
<organism evidence="2 3">
    <name type="scientific">Owenweeksia hongkongensis (strain DSM 17368 / CIP 108786 / JCM 12287 / NRRL B-23963 / UST20020801)</name>
    <dbReference type="NCBI Taxonomy" id="926562"/>
    <lineage>
        <taxon>Bacteria</taxon>
        <taxon>Pseudomonadati</taxon>
        <taxon>Bacteroidota</taxon>
        <taxon>Flavobacteriia</taxon>
        <taxon>Flavobacteriales</taxon>
        <taxon>Owenweeksiaceae</taxon>
        <taxon>Owenweeksia</taxon>
    </lineage>
</organism>
<reference evidence="2 3" key="1">
    <citation type="journal article" date="2012" name="Stand. Genomic Sci.">
        <title>Genome sequence of the orange-pigmented seawater bacterium Owenweeksia hongkongensis type strain (UST20020801(T)).</title>
        <authorList>
            <person name="Riedel T."/>
            <person name="Held B."/>
            <person name="Nolan M."/>
            <person name="Lucas S."/>
            <person name="Lapidus A."/>
            <person name="Tice H."/>
            <person name="Del Rio T.G."/>
            <person name="Cheng J.F."/>
            <person name="Han C."/>
            <person name="Tapia R."/>
            <person name="Goodwin L.A."/>
            <person name="Pitluck S."/>
            <person name="Liolios K."/>
            <person name="Mavromatis K."/>
            <person name="Pagani I."/>
            <person name="Ivanova N."/>
            <person name="Mikhailova N."/>
            <person name="Pati A."/>
            <person name="Chen A."/>
            <person name="Palaniappan K."/>
            <person name="Rohde M."/>
            <person name="Tindall B.J."/>
            <person name="Detter J.C."/>
            <person name="Goker M."/>
            <person name="Woyke T."/>
            <person name="Bristow J."/>
            <person name="Eisen J.A."/>
            <person name="Markowitz V."/>
            <person name="Hugenholtz P."/>
            <person name="Klenk H.P."/>
            <person name="Kyrpides N.C."/>
        </authorList>
    </citation>
    <scope>NUCLEOTIDE SEQUENCE</scope>
    <source>
        <strain evidence="3">DSM 17368 / JCM 12287 / NRRL B-23963</strain>
    </source>
</reference>
<dbReference type="Proteomes" id="UP000005631">
    <property type="component" value="Chromosome"/>
</dbReference>
<dbReference type="PANTHER" id="PTHR36849:SF1">
    <property type="entry name" value="CYTOPLASMIC PROTEIN"/>
    <property type="match status" value="1"/>
</dbReference>
<keyword evidence="3" id="KW-1185">Reference proteome</keyword>
<accession>G8R6E1</accession>
<dbReference type="PATRIC" id="fig|926562.3.peg.3474"/>
<dbReference type="HOGENOM" id="CLU_137928_0_0_10"/>
<protein>
    <recommendedName>
        <fullName evidence="4">Uroporphyrin-III C-methyltransferase</fullName>
    </recommendedName>
</protein>
<evidence type="ECO:0000256" key="1">
    <source>
        <dbReference type="SAM" id="Coils"/>
    </source>
</evidence>
<evidence type="ECO:0000313" key="2">
    <source>
        <dbReference type="EMBL" id="AEV34404.1"/>
    </source>
</evidence>
<evidence type="ECO:0000313" key="3">
    <source>
        <dbReference type="Proteomes" id="UP000005631"/>
    </source>
</evidence>